<feature type="transmembrane region" description="Helical" evidence="14">
    <location>
        <begin position="5"/>
        <end position="25"/>
    </location>
</feature>
<evidence type="ECO:0000256" key="14">
    <source>
        <dbReference type="RuleBase" id="RU361218"/>
    </source>
</evidence>
<evidence type="ECO:0000256" key="7">
    <source>
        <dbReference type="ARBA" id="ARBA00022692"/>
    </source>
</evidence>
<evidence type="ECO:0000256" key="4">
    <source>
        <dbReference type="ARBA" id="ARBA00006840"/>
    </source>
</evidence>
<evidence type="ECO:0000256" key="8">
    <source>
        <dbReference type="ARBA" id="ARBA00022949"/>
    </source>
</evidence>
<dbReference type="InterPro" id="IPR018499">
    <property type="entry name" value="Tetraspanin/Peripherin"/>
</dbReference>
<comment type="subcellular location">
    <subcellularLocation>
        <location evidence="2">Cell junction</location>
        <location evidence="2">Adherens junction</location>
    </subcellularLocation>
    <subcellularLocation>
        <location evidence="3">Cell membrane</location>
        <topology evidence="3">Multi-pass membrane protein</topology>
    </subcellularLocation>
    <subcellularLocation>
        <location evidence="1">Cytoplasm</location>
    </subcellularLocation>
    <subcellularLocation>
        <location evidence="14">Membrane</location>
        <topology evidence="14">Multi-pass membrane protein</topology>
    </subcellularLocation>
</comment>
<sequence length="262" mass="29587">VVKYILFASCYVFWVASGLMIAVGIYAKVAKEAEAVDSLTADPALILIVVGLLMFGITFVGCFGALRLSKCMLMIFAWTLLIILILQVVAAVLGFLFSSMVLEKAADLMEKAISNYRDDLDLQNLIDFIQKKLKCCGVNGYMDWSHNIYFNCKDRNPSLERCAVPFSCCIQKREEFVLNTMCGYEMQQQPEWKAEQGIYVKGCLDQITTWGQQNLLLIGGISLGLFFLEIIMITLAFILIQQIQFLNLRTEATLEMVLQPFF</sequence>
<dbReference type="PANTHER" id="PTHR19282:SF168">
    <property type="entry name" value="TETRASPANIN"/>
    <property type="match status" value="1"/>
</dbReference>
<comment type="similarity">
    <text evidence="4 14">Belongs to the tetraspanin (TM4SF) family.</text>
</comment>
<dbReference type="GO" id="GO:0051604">
    <property type="term" value="P:protein maturation"/>
    <property type="evidence" value="ECO:0007669"/>
    <property type="project" value="UniProtKB-ARBA"/>
</dbReference>
<dbReference type="GO" id="GO:0046931">
    <property type="term" value="P:pore complex assembly"/>
    <property type="evidence" value="ECO:0007669"/>
    <property type="project" value="UniProtKB-ARBA"/>
</dbReference>
<feature type="transmembrane region" description="Helical" evidence="14">
    <location>
        <begin position="45"/>
        <end position="66"/>
    </location>
</feature>
<name>H3BFF7_LATCH</name>
<dbReference type="Bgee" id="ENSLACG00000018126">
    <property type="expression patterns" value="Expressed in pelvic fin and 1 other cell type or tissue"/>
</dbReference>
<dbReference type="InterPro" id="IPR008952">
    <property type="entry name" value="Tetraspanin_EC2_sf"/>
</dbReference>
<dbReference type="InParanoid" id="H3BFF7"/>
<keyword evidence="6" id="KW-0963">Cytoplasm</keyword>
<dbReference type="GO" id="GO:0005886">
    <property type="term" value="C:plasma membrane"/>
    <property type="evidence" value="ECO:0007669"/>
    <property type="project" value="UniProtKB-SubCell"/>
</dbReference>
<dbReference type="PRINTS" id="PR00259">
    <property type="entry name" value="TMFOUR"/>
</dbReference>
<dbReference type="eggNOG" id="KOG3882">
    <property type="taxonomic scope" value="Eukaryota"/>
</dbReference>
<dbReference type="Ensembl" id="ENSLACT00000020768.1">
    <property type="protein sequence ID" value="ENSLACP00000020628.1"/>
    <property type="gene ID" value="ENSLACG00000018126.1"/>
</dbReference>
<reference evidence="15" key="3">
    <citation type="submission" date="2025-09" db="UniProtKB">
        <authorList>
            <consortium name="Ensembl"/>
        </authorList>
    </citation>
    <scope>IDENTIFICATION</scope>
</reference>
<dbReference type="GeneTree" id="ENSGT00940000165051"/>
<dbReference type="CDD" id="cd03158">
    <property type="entry name" value="penumbra_like_LEL"/>
    <property type="match status" value="1"/>
</dbReference>
<evidence type="ECO:0000313" key="15">
    <source>
        <dbReference type="Ensembl" id="ENSLACP00000020628.1"/>
    </source>
</evidence>
<dbReference type="GO" id="GO:0005737">
    <property type="term" value="C:cytoplasm"/>
    <property type="evidence" value="ECO:0007669"/>
    <property type="project" value="UniProtKB-SubCell"/>
</dbReference>
<feature type="disulfide bond" evidence="13">
    <location>
        <begin position="135"/>
        <end position="169"/>
    </location>
</feature>
<evidence type="ECO:0000256" key="13">
    <source>
        <dbReference type="PIRSR" id="PIRSR002419-1"/>
    </source>
</evidence>
<dbReference type="InterPro" id="IPR000301">
    <property type="entry name" value="Tetraspanin_animals"/>
</dbReference>
<protein>
    <recommendedName>
        <fullName evidence="14">Tetraspanin</fullName>
    </recommendedName>
</protein>
<evidence type="ECO:0000256" key="12">
    <source>
        <dbReference type="ARBA" id="ARBA00023180"/>
    </source>
</evidence>
<reference evidence="16" key="1">
    <citation type="submission" date="2011-08" db="EMBL/GenBank/DDBJ databases">
        <title>The draft genome of Latimeria chalumnae.</title>
        <authorList>
            <person name="Di Palma F."/>
            <person name="Alfoldi J."/>
            <person name="Johnson J."/>
            <person name="Berlin A."/>
            <person name="Gnerre S."/>
            <person name="Jaffe D."/>
            <person name="MacCallum I."/>
            <person name="Young S."/>
            <person name="Walker B.J."/>
            <person name="Lander E."/>
            <person name="Lindblad-Toh K."/>
        </authorList>
    </citation>
    <scope>NUCLEOTIDE SEQUENCE [LARGE SCALE GENOMIC DNA]</scope>
    <source>
        <strain evidence="16">Wild caught</strain>
    </source>
</reference>
<evidence type="ECO:0000256" key="2">
    <source>
        <dbReference type="ARBA" id="ARBA00004536"/>
    </source>
</evidence>
<feature type="disulfide bond" evidence="13">
    <location>
        <begin position="136"/>
        <end position="152"/>
    </location>
</feature>
<dbReference type="STRING" id="7897.ENSLACP00000020628"/>
<evidence type="ECO:0000256" key="10">
    <source>
        <dbReference type="ARBA" id="ARBA00023136"/>
    </source>
</evidence>
<organism evidence="15 16">
    <name type="scientific">Latimeria chalumnae</name>
    <name type="common">Coelacanth</name>
    <dbReference type="NCBI Taxonomy" id="7897"/>
    <lineage>
        <taxon>Eukaryota</taxon>
        <taxon>Metazoa</taxon>
        <taxon>Chordata</taxon>
        <taxon>Craniata</taxon>
        <taxon>Vertebrata</taxon>
        <taxon>Euteleostomi</taxon>
        <taxon>Coelacanthiformes</taxon>
        <taxon>Coelacanthidae</taxon>
        <taxon>Latimeria</taxon>
    </lineage>
</organism>
<dbReference type="GO" id="GO:0072659">
    <property type="term" value="P:protein localization to plasma membrane"/>
    <property type="evidence" value="ECO:0007669"/>
    <property type="project" value="UniProtKB-ARBA"/>
</dbReference>
<dbReference type="OMA" id="CMISLAA"/>
<keyword evidence="11 13" id="KW-1015">Disulfide bond</keyword>
<evidence type="ECO:0000256" key="9">
    <source>
        <dbReference type="ARBA" id="ARBA00022989"/>
    </source>
</evidence>
<accession>H3BFF7</accession>
<keyword evidence="10 14" id="KW-0472">Membrane</keyword>
<dbReference type="Pfam" id="PF00335">
    <property type="entry name" value="Tetraspanin"/>
    <property type="match status" value="1"/>
</dbReference>
<dbReference type="GO" id="GO:0019899">
    <property type="term" value="F:enzyme binding"/>
    <property type="evidence" value="ECO:0007669"/>
    <property type="project" value="UniProtKB-ARBA"/>
</dbReference>
<dbReference type="FunFam" id="1.10.1450.10:FF:000007">
    <property type="entry name" value="Tetraspanin"/>
    <property type="match status" value="1"/>
</dbReference>
<dbReference type="Gene3D" id="1.10.1450.10">
    <property type="entry name" value="Tetraspanin"/>
    <property type="match status" value="1"/>
</dbReference>
<keyword evidence="8" id="KW-0965">Cell junction</keyword>
<dbReference type="EMBL" id="AFYH01022117">
    <property type="status" value="NOT_ANNOTATED_CDS"/>
    <property type="molecule type" value="Genomic_DNA"/>
</dbReference>
<keyword evidence="7 14" id="KW-0812">Transmembrane</keyword>
<dbReference type="PIRSF" id="PIRSF002419">
    <property type="entry name" value="Tetraspanin"/>
    <property type="match status" value="1"/>
</dbReference>
<keyword evidence="5" id="KW-1003">Cell membrane</keyword>
<keyword evidence="9 14" id="KW-1133">Transmembrane helix</keyword>
<evidence type="ECO:0000256" key="11">
    <source>
        <dbReference type="ARBA" id="ARBA00023157"/>
    </source>
</evidence>
<dbReference type="GO" id="GO:0046930">
    <property type="term" value="C:pore complex"/>
    <property type="evidence" value="ECO:0007669"/>
    <property type="project" value="UniProtKB-ARBA"/>
</dbReference>
<dbReference type="AlphaFoldDB" id="H3BFF7"/>
<feature type="transmembrane region" description="Helical" evidence="14">
    <location>
        <begin position="73"/>
        <end position="97"/>
    </location>
</feature>
<keyword evidence="16" id="KW-1185">Reference proteome</keyword>
<evidence type="ECO:0000256" key="5">
    <source>
        <dbReference type="ARBA" id="ARBA00022475"/>
    </source>
</evidence>
<keyword evidence="12" id="KW-0325">Glycoprotein</keyword>
<dbReference type="PANTHER" id="PTHR19282">
    <property type="entry name" value="TETRASPANIN"/>
    <property type="match status" value="1"/>
</dbReference>
<evidence type="ECO:0000313" key="16">
    <source>
        <dbReference type="Proteomes" id="UP000008672"/>
    </source>
</evidence>
<evidence type="ECO:0000256" key="6">
    <source>
        <dbReference type="ARBA" id="ARBA00022490"/>
    </source>
</evidence>
<dbReference type="GO" id="GO:0005912">
    <property type="term" value="C:adherens junction"/>
    <property type="evidence" value="ECO:0007669"/>
    <property type="project" value="UniProtKB-SubCell"/>
</dbReference>
<reference evidence="15" key="2">
    <citation type="submission" date="2025-08" db="UniProtKB">
        <authorList>
            <consortium name="Ensembl"/>
        </authorList>
    </citation>
    <scope>IDENTIFICATION</scope>
</reference>
<dbReference type="SUPFAM" id="SSF48652">
    <property type="entry name" value="Tetraspanin"/>
    <property type="match status" value="1"/>
</dbReference>
<feature type="transmembrane region" description="Helical" evidence="14">
    <location>
        <begin position="215"/>
        <end position="240"/>
    </location>
</feature>
<evidence type="ECO:0000256" key="1">
    <source>
        <dbReference type="ARBA" id="ARBA00004496"/>
    </source>
</evidence>
<evidence type="ECO:0000256" key="3">
    <source>
        <dbReference type="ARBA" id="ARBA00004651"/>
    </source>
</evidence>
<proteinExistence type="inferred from homology"/>
<gene>
    <name evidence="15" type="primary">ZGC:113223</name>
</gene>
<dbReference type="Proteomes" id="UP000008672">
    <property type="component" value="Unassembled WGS sequence"/>
</dbReference>